<sequence length="97" mass="10686">MVVVYYKIFSAARKIVKDERRAQSHLETHCYLEINVKNGGATEAKLLGNQADPEPTRGSTASTNTMCSIDKTESSIGRCFTSQHTSPEYELSAGDEN</sequence>
<proteinExistence type="predicted"/>
<name>A0ABN8INW1_9NEOP</name>
<keyword evidence="3" id="KW-1185">Reference proteome</keyword>
<evidence type="ECO:0000313" key="3">
    <source>
        <dbReference type="Proteomes" id="UP000837857"/>
    </source>
</evidence>
<evidence type="ECO:0000256" key="1">
    <source>
        <dbReference type="SAM" id="MobiDB-lite"/>
    </source>
</evidence>
<evidence type="ECO:0000313" key="2">
    <source>
        <dbReference type="EMBL" id="CAH2059399.1"/>
    </source>
</evidence>
<accession>A0ABN8INW1</accession>
<organism evidence="2 3">
    <name type="scientific">Iphiclides podalirius</name>
    <name type="common">scarce swallowtail</name>
    <dbReference type="NCBI Taxonomy" id="110791"/>
    <lineage>
        <taxon>Eukaryota</taxon>
        <taxon>Metazoa</taxon>
        <taxon>Ecdysozoa</taxon>
        <taxon>Arthropoda</taxon>
        <taxon>Hexapoda</taxon>
        <taxon>Insecta</taxon>
        <taxon>Pterygota</taxon>
        <taxon>Neoptera</taxon>
        <taxon>Endopterygota</taxon>
        <taxon>Lepidoptera</taxon>
        <taxon>Glossata</taxon>
        <taxon>Ditrysia</taxon>
        <taxon>Papilionoidea</taxon>
        <taxon>Papilionidae</taxon>
        <taxon>Papilioninae</taxon>
        <taxon>Iphiclides</taxon>
    </lineage>
</organism>
<feature type="region of interest" description="Disordered" evidence="1">
    <location>
        <begin position="78"/>
        <end position="97"/>
    </location>
</feature>
<gene>
    <name evidence="2" type="ORF">IPOD504_LOCUS10851</name>
</gene>
<protein>
    <submittedName>
        <fullName evidence="2">Uncharacterized protein</fullName>
    </submittedName>
</protein>
<dbReference type="Proteomes" id="UP000837857">
    <property type="component" value="Chromosome 26"/>
</dbReference>
<feature type="non-terminal residue" evidence="2">
    <location>
        <position position="1"/>
    </location>
</feature>
<reference evidence="2" key="1">
    <citation type="submission" date="2022-03" db="EMBL/GenBank/DDBJ databases">
        <authorList>
            <person name="Martin H S."/>
        </authorList>
    </citation>
    <scope>NUCLEOTIDE SEQUENCE</scope>
</reference>
<dbReference type="EMBL" id="OW152838">
    <property type="protein sequence ID" value="CAH2059399.1"/>
    <property type="molecule type" value="Genomic_DNA"/>
</dbReference>